<gene>
    <name evidence="1" type="ORF">SAMN02927900_00402</name>
</gene>
<name>A0A1G4PDF6_9HYPH</name>
<protein>
    <submittedName>
        <fullName evidence="1">Uncharacterized protein</fullName>
    </submittedName>
</protein>
<dbReference type="AlphaFoldDB" id="A0A1G4PDF6"/>
<reference evidence="1 2" key="1">
    <citation type="submission" date="2016-10" db="EMBL/GenBank/DDBJ databases">
        <authorList>
            <person name="de Groot N.N."/>
        </authorList>
    </citation>
    <scope>NUCLEOTIDE SEQUENCE [LARGE SCALE GENOMIC DNA]</scope>
    <source>
        <strain evidence="1 2">CGMCC 1.3401</strain>
    </source>
</reference>
<sequence length="73" mass="7955">MIFRRIVLNQFANLGGLFAMDVGRLRPGNGVLGIVCAVDAGKLALDRLGNLLFACVAFLRRHGGKVTRVYRVP</sequence>
<dbReference type="EMBL" id="FMTM01000001">
    <property type="protein sequence ID" value="SCW30327.1"/>
    <property type="molecule type" value="Genomic_DNA"/>
</dbReference>
<proteinExistence type="predicted"/>
<evidence type="ECO:0000313" key="1">
    <source>
        <dbReference type="EMBL" id="SCW30327.1"/>
    </source>
</evidence>
<evidence type="ECO:0000313" key="2">
    <source>
        <dbReference type="Proteomes" id="UP000199542"/>
    </source>
</evidence>
<organism evidence="1 2">
    <name type="scientific">Rhizobium mongolense subsp. loessense</name>
    <dbReference type="NCBI Taxonomy" id="158890"/>
    <lineage>
        <taxon>Bacteria</taxon>
        <taxon>Pseudomonadati</taxon>
        <taxon>Pseudomonadota</taxon>
        <taxon>Alphaproteobacteria</taxon>
        <taxon>Hyphomicrobiales</taxon>
        <taxon>Rhizobiaceae</taxon>
        <taxon>Rhizobium/Agrobacterium group</taxon>
        <taxon>Rhizobium</taxon>
    </lineage>
</organism>
<dbReference type="Proteomes" id="UP000199542">
    <property type="component" value="Unassembled WGS sequence"/>
</dbReference>
<accession>A0A1G4PDF6</accession>